<keyword evidence="3 6" id="KW-0690">Ribosome biogenesis</keyword>
<keyword evidence="4 6" id="KW-0653">Protein transport</keyword>
<evidence type="ECO:0000256" key="1">
    <source>
        <dbReference type="ARBA" id="ARBA00005783"/>
    </source>
</evidence>
<evidence type="ECO:0000256" key="4">
    <source>
        <dbReference type="ARBA" id="ARBA00022927"/>
    </source>
</evidence>
<feature type="domain" description="SDA1 N-terminal" evidence="9">
    <location>
        <begin position="107"/>
        <end position="470"/>
    </location>
</feature>
<feature type="region of interest" description="Disordered" evidence="7">
    <location>
        <begin position="627"/>
        <end position="699"/>
    </location>
</feature>
<evidence type="ECO:0000259" key="8">
    <source>
        <dbReference type="Pfam" id="PF05285"/>
    </source>
</evidence>
<proteinExistence type="inferred from homology"/>
<comment type="caution">
    <text evidence="10">The sequence shown here is derived from an EMBL/GenBank/DDBJ whole genome shotgun (WGS) entry which is preliminary data.</text>
</comment>
<keyword evidence="11" id="KW-1185">Reference proteome</keyword>
<dbReference type="PANTHER" id="PTHR12730">
    <property type="entry name" value="HSDA/SDA1-RELATED"/>
    <property type="match status" value="1"/>
</dbReference>
<feature type="domain" description="SDA1 middle" evidence="8">
    <location>
        <begin position="543"/>
        <end position="680"/>
    </location>
</feature>
<dbReference type="EMBL" id="BSXT01000408">
    <property type="protein sequence ID" value="GMF26660.1"/>
    <property type="molecule type" value="Genomic_DNA"/>
</dbReference>
<dbReference type="InterPro" id="IPR007949">
    <property type="entry name" value="SDA1_MD"/>
</dbReference>
<feature type="region of interest" description="Disordered" evidence="7">
    <location>
        <begin position="537"/>
        <end position="600"/>
    </location>
</feature>
<comment type="similarity">
    <text evidence="1 6">Belongs to the SDA1 family.</text>
</comment>
<dbReference type="InterPro" id="IPR016024">
    <property type="entry name" value="ARM-type_fold"/>
</dbReference>
<accession>A0A9W6U680</accession>
<dbReference type="GO" id="GO:0000055">
    <property type="term" value="P:ribosomal large subunit export from nucleus"/>
    <property type="evidence" value="ECO:0007669"/>
    <property type="project" value="UniProtKB-UniRule"/>
</dbReference>
<gene>
    <name evidence="10" type="ORF">Pfra01_000509800</name>
</gene>
<dbReference type="SUPFAM" id="SSF48371">
    <property type="entry name" value="ARM repeat"/>
    <property type="match status" value="1"/>
</dbReference>
<dbReference type="AlphaFoldDB" id="A0A9W6U680"/>
<evidence type="ECO:0000313" key="10">
    <source>
        <dbReference type="EMBL" id="GMF26660.1"/>
    </source>
</evidence>
<dbReference type="Proteomes" id="UP001165121">
    <property type="component" value="Unassembled WGS sequence"/>
</dbReference>
<dbReference type="Pfam" id="PF05285">
    <property type="entry name" value="SDA1_dom"/>
    <property type="match status" value="1"/>
</dbReference>
<feature type="compositionally biased region" description="Acidic residues" evidence="7">
    <location>
        <begin position="552"/>
        <end position="570"/>
    </location>
</feature>
<keyword evidence="2 6" id="KW-0813">Transport</keyword>
<comment type="subcellular location">
    <subcellularLocation>
        <location evidence="6">Nucleus</location>
        <location evidence="6">Nucleolus</location>
    </subcellularLocation>
</comment>
<dbReference type="InterPro" id="IPR012977">
    <property type="entry name" value="SDA1_N"/>
</dbReference>
<organism evidence="10 11">
    <name type="scientific">Phytophthora fragariaefolia</name>
    <dbReference type="NCBI Taxonomy" id="1490495"/>
    <lineage>
        <taxon>Eukaryota</taxon>
        <taxon>Sar</taxon>
        <taxon>Stramenopiles</taxon>
        <taxon>Oomycota</taxon>
        <taxon>Peronosporomycetes</taxon>
        <taxon>Peronosporales</taxon>
        <taxon>Peronosporaceae</taxon>
        <taxon>Phytophthora</taxon>
    </lineage>
</organism>
<evidence type="ECO:0000256" key="3">
    <source>
        <dbReference type="ARBA" id="ARBA00022517"/>
    </source>
</evidence>
<evidence type="ECO:0000256" key="6">
    <source>
        <dbReference type="RuleBase" id="RU365057"/>
    </source>
</evidence>
<evidence type="ECO:0000256" key="5">
    <source>
        <dbReference type="ARBA" id="ARBA00023242"/>
    </source>
</evidence>
<dbReference type="OrthoDB" id="2196187at2759"/>
<dbReference type="PANTHER" id="PTHR12730:SF0">
    <property type="entry name" value="PROTEIN SDA1 HOMOLOG"/>
    <property type="match status" value="1"/>
</dbReference>
<evidence type="ECO:0000259" key="9">
    <source>
        <dbReference type="Pfam" id="PF08158"/>
    </source>
</evidence>
<feature type="region of interest" description="Disordered" evidence="7">
    <location>
        <begin position="1"/>
        <end position="22"/>
    </location>
</feature>
<protein>
    <recommendedName>
        <fullName evidence="6">Protein SDA1</fullName>
    </recommendedName>
</protein>
<dbReference type="Pfam" id="PF08158">
    <property type="entry name" value="SDA1_HEAT"/>
    <property type="match status" value="1"/>
</dbReference>
<evidence type="ECO:0000313" key="11">
    <source>
        <dbReference type="Proteomes" id="UP001165121"/>
    </source>
</evidence>
<evidence type="ECO:0000256" key="7">
    <source>
        <dbReference type="SAM" id="MobiDB-lite"/>
    </source>
</evidence>
<sequence length="746" mass="84812">MGGGADNIKRHRPSGEQHSASSFAACDRTLPQRINFSALQSGAMEAVNASRPDVIGKLPQLQNMVKRDPVGYHTEFLMQLRHFESEYQLFLLQPTKESAHFGALVSFLSHVAKCYPVEMAAFPEQIMGLLRDNYLVLEPELRKTLVQSLMLLRNRGLVDAITLLKLFFELFRCPDKRLRELLYKHIVSDIRQLNATSRNVKVNKALQNFLFEMLQDESEHAAIKSLQVLMELFKRKIWHDQRSVNVIATACTSKNTKLLVMALSFFLGIDEDILEDEEQQKKEKKALVTVDYHSHSKKTKKRQRDTLQALVKNKRARKREVDFMATFPAIELLNDPQGVAERQLKLLKSCTERFEVKLLMMNFIGRVLGFHRLVVLPFYPLLQRYLQSHQQNVTAILAYLVQSCHDEIPPEELLPIVKSIAHNFVTERCSSEVIAVGINSLRELFRRVPLLLECEGMDVLVSDLVQYNRARDKTIVMAARGILNLIRDIHPVLLKRKDRGKFHDAAAKPHRFGELVASEGVDGADLLAEAEAAGRFDGEDNKDGWEVASSTSDEDGSEDEWVDVSSDGEDNERGNNEDGSDANDGGEGAGDGEAVPAVEQKDRLDARRILTPLDFERIELLKKERDAALKDPKSRSKRKAEEDAAKASSDATKVNPTDLEGYSKKKRMTQEERLRVVLEGREDFKHKRSGGGTTNTEKKRLKHFMMIKKSKSVQSKVLVSARQIQHQKNRVVKKILKHDAKKRRKI</sequence>
<name>A0A9W6U680_9STRA</name>
<keyword evidence="5 6" id="KW-0539">Nucleus</keyword>
<dbReference type="InterPro" id="IPR027312">
    <property type="entry name" value="Sda1"/>
</dbReference>
<dbReference type="GO" id="GO:0042273">
    <property type="term" value="P:ribosomal large subunit biogenesis"/>
    <property type="evidence" value="ECO:0007669"/>
    <property type="project" value="UniProtKB-UniRule"/>
</dbReference>
<feature type="compositionally biased region" description="Basic and acidic residues" evidence="7">
    <location>
        <begin position="627"/>
        <end position="645"/>
    </location>
</feature>
<evidence type="ECO:0000256" key="2">
    <source>
        <dbReference type="ARBA" id="ARBA00022448"/>
    </source>
</evidence>
<dbReference type="GO" id="GO:0015031">
    <property type="term" value="P:protein transport"/>
    <property type="evidence" value="ECO:0007669"/>
    <property type="project" value="UniProtKB-KW"/>
</dbReference>
<feature type="compositionally biased region" description="Basic and acidic residues" evidence="7">
    <location>
        <begin position="668"/>
        <end position="685"/>
    </location>
</feature>
<dbReference type="GO" id="GO:0005730">
    <property type="term" value="C:nucleolus"/>
    <property type="evidence" value="ECO:0007669"/>
    <property type="project" value="UniProtKB-SubCell"/>
</dbReference>
<comment type="function">
    <text evidence="6">Required for 60S pre-ribosomal subunits export to the cytoplasm.</text>
</comment>
<reference evidence="10" key="1">
    <citation type="submission" date="2023-04" db="EMBL/GenBank/DDBJ databases">
        <title>Phytophthora fragariaefolia NBRC 109709.</title>
        <authorList>
            <person name="Ichikawa N."/>
            <person name="Sato H."/>
            <person name="Tonouchi N."/>
        </authorList>
    </citation>
    <scope>NUCLEOTIDE SEQUENCE</scope>
    <source>
        <strain evidence="10">NBRC 109709</strain>
    </source>
</reference>